<evidence type="ECO:0000256" key="4">
    <source>
        <dbReference type="ARBA" id="ARBA00022741"/>
    </source>
</evidence>
<dbReference type="RefSeq" id="WP_347287335.1">
    <property type="nucleotide sequence ID" value="NZ_JAUZQE010000030.1"/>
</dbReference>
<feature type="coiled-coil region" evidence="8">
    <location>
        <begin position="232"/>
        <end position="259"/>
    </location>
</feature>
<feature type="transmembrane region" description="Helical" evidence="9">
    <location>
        <begin position="53"/>
        <end position="73"/>
    </location>
</feature>
<evidence type="ECO:0000256" key="1">
    <source>
        <dbReference type="ARBA" id="ARBA00004651"/>
    </source>
</evidence>
<evidence type="ECO:0000256" key="3">
    <source>
        <dbReference type="ARBA" id="ARBA00022692"/>
    </source>
</evidence>
<name>A0ABU1D843_9BURK</name>
<evidence type="ECO:0000259" key="11">
    <source>
        <dbReference type="PROSITE" id="PS50929"/>
    </source>
</evidence>
<dbReference type="EMBL" id="JAUZQE010000030">
    <property type="protein sequence ID" value="MDR4126605.1"/>
    <property type="molecule type" value="Genomic_DNA"/>
</dbReference>
<dbReference type="GO" id="GO:0005524">
    <property type="term" value="F:ATP binding"/>
    <property type="evidence" value="ECO:0007669"/>
    <property type="project" value="UniProtKB-KW"/>
</dbReference>
<feature type="domain" description="ABC transporter" evidence="10">
    <location>
        <begin position="361"/>
        <end position="580"/>
    </location>
</feature>
<keyword evidence="6 9" id="KW-1133">Transmembrane helix</keyword>
<keyword evidence="4" id="KW-0547">Nucleotide-binding</keyword>
<dbReference type="PANTHER" id="PTHR24221:SF590">
    <property type="entry name" value="COMPONENT LINKED WITH THE ASSEMBLY OF CYTOCHROME' TRANSPORT TRANSMEMBRANE ATP-BINDING PROTEIN ABC TRANSPORTER CYDD-RELATED"/>
    <property type="match status" value="1"/>
</dbReference>
<dbReference type="InterPro" id="IPR036640">
    <property type="entry name" value="ABC1_TM_sf"/>
</dbReference>
<organism evidence="12 13">
    <name type="scientific">Yanghanlia caeni</name>
    <dbReference type="NCBI Taxonomy" id="3064283"/>
    <lineage>
        <taxon>Bacteria</taxon>
        <taxon>Pseudomonadati</taxon>
        <taxon>Pseudomonadota</taxon>
        <taxon>Betaproteobacteria</taxon>
        <taxon>Burkholderiales</taxon>
        <taxon>Alcaligenaceae</taxon>
        <taxon>Yanghanlia</taxon>
    </lineage>
</organism>
<dbReference type="Pfam" id="PF00005">
    <property type="entry name" value="ABC_tran"/>
    <property type="match status" value="1"/>
</dbReference>
<evidence type="ECO:0000259" key="10">
    <source>
        <dbReference type="PROSITE" id="PS50893"/>
    </source>
</evidence>
<dbReference type="PANTHER" id="PTHR24221">
    <property type="entry name" value="ATP-BINDING CASSETTE SUB-FAMILY B"/>
    <property type="match status" value="1"/>
</dbReference>
<evidence type="ECO:0000256" key="2">
    <source>
        <dbReference type="ARBA" id="ARBA00022475"/>
    </source>
</evidence>
<dbReference type="SMART" id="SM00382">
    <property type="entry name" value="AAA"/>
    <property type="match status" value="1"/>
</dbReference>
<keyword evidence="3 9" id="KW-0812">Transmembrane</keyword>
<reference evidence="12 13" key="1">
    <citation type="submission" date="2023-08" db="EMBL/GenBank/DDBJ databases">
        <title>Alcaligenaceae gen. nov., a novel taxon isolated from the sludge of Yixing Pesticide Factory.</title>
        <authorList>
            <person name="Ruan L."/>
        </authorList>
    </citation>
    <scope>NUCLEOTIDE SEQUENCE [LARGE SCALE GENOMIC DNA]</scope>
    <source>
        <strain evidence="12 13">LG-2</strain>
    </source>
</reference>
<evidence type="ECO:0000256" key="7">
    <source>
        <dbReference type="ARBA" id="ARBA00023136"/>
    </source>
</evidence>
<evidence type="ECO:0000256" key="5">
    <source>
        <dbReference type="ARBA" id="ARBA00022840"/>
    </source>
</evidence>
<comment type="subcellular location">
    <subcellularLocation>
        <location evidence="1">Cell membrane</location>
        <topology evidence="1">Multi-pass membrane protein</topology>
    </subcellularLocation>
</comment>
<dbReference type="InterPro" id="IPR003439">
    <property type="entry name" value="ABC_transporter-like_ATP-bd"/>
</dbReference>
<dbReference type="PROSITE" id="PS50929">
    <property type="entry name" value="ABC_TM1F"/>
    <property type="match status" value="1"/>
</dbReference>
<proteinExistence type="predicted"/>
<dbReference type="Gene3D" id="3.40.50.300">
    <property type="entry name" value="P-loop containing nucleotide triphosphate hydrolases"/>
    <property type="match status" value="1"/>
</dbReference>
<keyword evidence="5 12" id="KW-0067">ATP-binding</keyword>
<dbReference type="SUPFAM" id="SSF52540">
    <property type="entry name" value="P-loop containing nucleoside triphosphate hydrolases"/>
    <property type="match status" value="1"/>
</dbReference>
<protein>
    <submittedName>
        <fullName evidence="12">ATP-binding cassette domain-containing protein</fullName>
    </submittedName>
</protein>
<dbReference type="SUPFAM" id="SSF90123">
    <property type="entry name" value="ABC transporter transmembrane region"/>
    <property type="match status" value="1"/>
</dbReference>
<dbReference type="PROSITE" id="PS00211">
    <property type="entry name" value="ABC_TRANSPORTER_1"/>
    <property type="match status" value="1"/>
</dbReference>
<dbReference type="Gene3D" id="1.20.1560.10">
    <property type="entry name" value="ABC transporter type 1, transmembrane domain"/>
    <property type="match status" value="1"/>
</dbReference>
<evidence type="ECO:0000313" key="12">
    <source>
        <dbReference type="EMBL" id="MDR4126605.1"/>
    </source>
</evidence>
<dbReference type="InterPro" id="IPR011527">
    <property type="entry name" value="ABC1_TM_dom"/>
</dbReference>
<comment type="caution">
    <text evidence="12">The sequence shown here is derived from an EMBL/GenBank/DDBJ whole genome shotgun (WGS) entry which is preliminary data.</text>
</comment>
<evidence type="ECO:0000256" key="9">
    <source>
        <dbReference type="SAM" id="Phobius"/>
    </source>
</evidence>
<dbReference type="InterPro" id="IPR039421">
    <property type="entry name" value="Type_1_exporter"/>
</dbReference>
<feature type="transmembrane region" description="Helical" evidence="9">
    <location>
        <begin position="174"/>
        <end position="195"/>
    </location>
</feature>
<dbReference type="InterPro" id="IPR003593">
    <property type="entry name" value="AAA+_ATPase"/>
</dbReference>
<keyword evidence="13" id="KW-1185">Reference proteome</keyword>
<feature type="domain" description="ABC transmembrane type-1" evidence="11">
    <location>
        <begin position="30"/>
        <end position="319"/>
    </location>
</feature>
<dbReference type="InterPro" id="IPR017871">
    <property type="entry name" value="ABC_transporter-like_CS"/>
</dbReference>
<keyword evidence="7 9" id="KW-0472">Membrane</keyword>
<dbReference type="InterPro" id="IPR027417">
    <property type="entry name" value="P-loop_NTPase"/>
</dbReference>
<dbReference type="PROSITE" id="PS50893">
    <property type="entry name" value="ABC_TRANSPORTER_2"/>
    <property type="match status" value="1"/>
</dbReference>
<feature type="transmembrane region" description="Helical" evidence="9">
    <location>
        <begin position="288"/>
        <end position="310"/>
    </location>
</feature>
<accession>A0ABU1D843</accession>
<gene>
    <name evidence="12" type="ORF">Q8947_11505</name>
</gene>
<keyword evidence="8" id="KW-0175">Coiled coil</keyword>
<feature type="transmembrane region" description="Helical" evidence="9">
    <location>
        <begin position="260"/>
        <end position="282"/>
    </location>
</feature>
<evidence type="ECO:0000256" key="6">
    <source>
        <dbReference type="ARBA" id="ARBA00022989"/>
    </source>
</evidence>
<sequence>MAEQATVKTPRHGEAITLRALWQALPRSVVWATLAACATLMAGIGLLAVSGWFITATAVAGASVATALAFDVFRPSAGIRLLALGRTVSRYAERVWGHDAILVALAAMRERLFCAWATPRGAWALRLEPARMLFRLTGDLDALESVALRFAVPALAAIPACLLAGALLGMLSPAIGVATVVLLALGAVAITVRVMRASTLTAARRASRMERMRAATIDFVSGQTALLMSGRLDAQGRRVRALEEQLAEQDRRLNRVDTTAAAATTVLGGGLLAATVAGAAHLVAGGHVAAPIGVMAILAAVGVMEPFAALRRGALETGRALLGARRLAARLADSGEPETQGRAASGEAARAPVAPGCVLSMRGVDACYPRSRAPAVRGIALQVWQGERVALIGASGSGKSTVLALAMGELAPSAGEVSGCRASLIAQSVDLFLDTVRNNLLLADPHADDATLWRVLEAAGLADAIAATGRGLDSRLGEGGLGLSGGQARRLAIARMLLQQHPLWLLDEPTESLDDETASHVLRTLSRAGGDRGWLMATHLHREAVLADRVVRIANGVIVEEGRRGTTAYARMVNELRGGSAHVPSDRPECALASENLPWN</sequence>
<keyword evidence="2" id="KW-1003">Cell membrane</keyword>
<feature type="transmembrane region" description="Helical" evidence="9">
    <location>
        <begin position="29"/>
        <end position="47"/>
    </location>
</feature>
<evidence type="ECO:0000313" key="13">
    <source>
        <dbReference type="Proteomes" id="UP001232156"/>
    </source>
</evidence>
<evidence type="ECO:0000256" key="8">
    <source>
        <dbReference type="SAM" id="Coils"/>
    </source>
</evidence>
<feature type="transmembrane region" description="Helical" evidence="9">
    <location>
        <begin position="146"/>
        <end position="168"/>
    </location>
</feature>
<dbReference type="Proteomes" id="UP001232156">
    <property type="component" value="Unassembled WGS sequence"/>
</dbReference>